<organism evidence="1">
    <name type="scientific">viral metagenome</name>
    <dbReference type="NCBI Taxonomy" id="1070528"/>
    <lineage>
        <taxon>unclassified sequences</taxon>
        <taxon>metagenomes</taxon>
        <taxon>organismal metagenomes</taxon>
    </lineage>
</organism>
<evidence type="ECO:0000313" key="1">
    <source>
        <dbReference type="EMBL" id="QHT04535.1"/>
    </source>
</evidence>
<reference evidence="1" key="1">
    <citation type="journal article" date="2020" name="Nature">
        <title>Giant virus diversity and host interactions through global metagenomics.</title>
        <authorList>
            <person name="Schulz F."/>
            <person name="Roux S."/>
            <person name="Paez-Espino D."/>
            <person name="Jungbluth S."/>
            <person name="Walsh D.A."/>
            <person name="Denef V.J."/>
            <person name="McMahon K.D."/>
            <person name="Konstantinidis K.T."/>
            <person name="Eloe-Fadrosh E.A."/>
            <person name="Kyrpides N.C."/>
            <person name="Woyke T."/>
        </authorList>
    </citation>
    <scope>NUCLEOTIDE SEQUENCE</scope>
    <source>
        <strain evidence="1">GVMAG-M-3300021185-45</strain>
    </source>
</reference>
<protein>
    <submittedName>
        <fullName evidence="1">Uncharacterized protein</fullName>
    </submittedName>
</protein>
<dbReference type="AlphaFoldDB" id="A0A6C0CM23"/>
<sequence>MFLIDFIIIFIIFFRKLLIGIKNDINIKNESLYIKKLCIIKDE</sequence>
<proteinExistence type="predicted"/>
<dbReference type="EMBL" id="MN739433">
    <property type="protein sequence ID" value="QHT04535.1"/>
    <property type="molecule type" value="Genomic_DNA"/>
</dbReference>
<name>A0A6C0CM23_9ZZZZ</name>
<accession>A0A6C0CM23</accession>